<dbReference type="NCBIfam" id="TIGR00745">
    <property type="entry name" value="apbA_panE"/>
    <property type="match status" value="1"/>
</dbReference>
<evidence type="ECO:0000259" key="5">
    <source>
        <dbReference type="Pfam" id="PF08546"/>
    </source>
</evidence>
<dbReference type="InterPro" id="IPR008927">
    <property type="entry name" value="6-PGluconate_DH-like_C_sf"/>
</dbReference>
<dbReference type="Pfam" id="PF08546">
    <property type="entry name" value="ApbA_C"/>
    <property type="match status" value="1"/>
</dbReference>
<sequence length="434" mass="43895">MQEADIATAAAAVATPAATPAVVPAVAVDPGAVSAAVVPAGTPAPAPDTAAPAAAVTSAVVAAAPIGGPAAAAVAAVRAAASSPAIVAAAPAAVAPTGADAGAISAAAVPTAVTLAAPRTSVEAINNQEPRNPLRIAVLGPGGVGGLLAAPLSHSGHDVVCIAGESTADILREKGIRVSSTRFGELAVAVRAETRLREPVDLCLITVKHTTLPDALDRIDPAALRDALIVPFLNGCEHPAFLRNRYGAHLVAPATIRVESTRLAPGVIEHSSAFADIELASDTASQSRLAETALVFADAGFAVRVRDDETSMLWAKLSLITPLSLMTTRYGMTVGQLRSEHSDELYAVAEEVVSVARANGAQVDLVDVVRLHRAFPETTKSSMQRDAEAGRSIELDAIGGAVLRAAALRDVPVPTLTRIVANLAVRGDKSGESA</sequence>
<dbReference type="RefSeq" id="WP_212531723.1">
    <property type="nucleotide sequence ID" value="NZ_JAGSOG010000191.1"/>
</dbReference>
<dbReference type="SUPFAM" id="SSF48179">
    <property type="entry name" value="6-phosphogluconate dehydrogenase C-terminal domain-like"/>
    <property type="match status" value="1"/>
</dbReference>
<dbReference type="Gene3D" id="3.40.50.720">
    <property type="entry name" value="NAD(P)-binding Rossmann-like Domain"/>
    <property type="match status" value="1"/>
</dbReference>
<proteinExistence type="inferred from homology"/>
<dbReference type="InterPro" id="IPR013752">
    <property type="entry name" value="KPA_reductase"/>
</dbReference>
<feature type="domain" description="Ketopantoate reductase C-terminal" evidence="5">
    <location>
        <begin position="312"/>
        <end position="423"/>
    </location>
</feature>
<keyword evidence="3 6" id="KW-0560">Oxidoreductase</keyword>
<comment type="similarity">
    <text evidence="1">Belongs to the ketopantoate reductase family.</text>
</comment>
<dbReference type="EC" id="1.1.1.169" evidence="6"/>
<dbReference type="AlphaFoldDB" id="A0A941ETY9"/>
<evidence type="ECO:0000313" key="7">
    <source>
        <dbReference type="Proteomes" id="UP000675781"/>
    </source>
</evidence>
<comment type="caution">
    <text evidence="6">The sequence shown here is derived from an EMBL/GenBank/DDBJ whole genome shotgun (WGS) entry which is preliminary data.</text>
</comment>
<protein>
    <submittedName>
        <fullName evidence="6">2-dehydropantoate 2-reductase</fullName>
        <ecNumber evidence="6">1.1.1.169</ecNumber>
    </submittedName>
</protein>
<dbReference type="GO" id="GO:0005737">
    <property type="term" value="C:cytoplasm"/>
    <property type="evidence" value="ECO:0007669"/>
    <property type="project" value="TreeGrafter"/>
</dbReference>
<dbReference type="Gene3D" id="1.10.1040.10">
    <property type="entry name" value="N-(1-d-carboxylethyl)-l-norvaline Dehydrogenase, domain 2"/>
    <property type="match status" value="1"/>
</dbReference>
<dbReference type="Proteomes" id="UP000675781">
    <property type="component" value="Unassembled WGS sequence"/>
</dbReference>
<reference evidence="6" key="1">
    <citation type="submission" date="2021-04" db="EMBL/GenBank/DDBJ databases">
        <title>Genome based classification of Actinospica acidithermotolerans sp. nov., an actinobacterium isolated from an Indonesian hot spring.</title>
        <authorList>
            <person name="Kusuma A.B."/>
            <person name="Putra K.E."/>
            <person name="Nafisah S."/>
            <person name="Loh J."/>
            <person name="Nouioui I."/>
            <person name="Goodfellow M."/>
        </authorList>
    </citation>
    <scope>NUCLEOTIDE SEQUENCE</scope>
    <source>
        <strain evidence="6">CSCA 57</strain>
    </source>
</reference>
<keyword evidence="7" id="KW-1185">Reference proteome</keyword>
<evidence type="ECO:0000256" key="2">
    <source>
        <dbReference type="ARBA" id="ARBA00022857"/>
    </source>
</evidence>
<dbReference type="InterPro" id="IPR036291">
    <property type="entry name" value="NAD(P)-bd_dom_sf"/>
</dbReference>
<feature type="domain" description="Ketopantoate reductase N-terminal" evidence="4">
    <location>
        <begin position="136"/>
        <end position="272"/>
    </location>
</feature>
<name>A0A941ETY9_9ACTN</name>
<evidence type="ECO:0000313" key="6">
    <source>
        <dbReference type="EMBL" id="MBR7837256.1"/>
    </source>
</evidence>
<dbReference type="PANTHER" id="PTHR21708">
    <property type="entry name" value="PROBABLE 2-DEHYDROPANTOATE 2-REDUCTASE"/>
    <property type="match status" value="1"/>
</dbReference>
<dbReference type="InterPro" id="IPR013328">
    <property type="entry name" value="6PGD_dom2"/>
</dbReference>
<dbReference type="EMBL" id="JAGSOG010000191">
    <property type="protein sequence ID" value="MBR7837256.1"/>
    <property type="molecule type" value="Genomic_DNA"/>
</dbReference>
<organism evidence="6 7">
    <name type="scientific">Actinospica durhamensis</name>
    <dbReference type="NCBI Taxonomy" id="1508375"/>
    <lineage>
        <taxon>Bacteria</taxon>
        <taxon>Bacillati</taxon>
        <taxon>Actinomycetota</taxon>
        <taxon>Actinomycetes</taxon>
        <taxon>Catenulisporales</taxon>
        <taxon>Actinospicaceae</taxon>
        <taxon>Actinospica</taxon>
    </lineage>
</organism>
<accession>A0A941ETY9</accession>
<keyword evidence="2" id="KW-0521">NADP</keyword>
<dbReference type="GO" id="GO:0008677">
    <property type="term" value="F:2-dehydropantoate 2-reductase activity"/>
    <property type="evidence" value="ECO:0007669"/>
    <property type="project" value="UniProtKB-EC"/>
</dbReference>
<dbReference type="InterPro" id="IPR051402">
    <property type="entry name" value="KPR-Related"/>
</dbReference>
<evidence type="ECO:0000259" key="4">
    <source>
        <dbReference type="Pfam" id="PF02558"/>
    </source>
</evidence>
<dbReference type="PANTHER" id="PTHR21708:SF26">
    <property type="entry name" value="2-DEHYDROPANTOATE 2-REDUCTASE"/>
    <property type="match status" value="1"/>
</dbReference>
<dbReference type="Pfam" id="PF02558">
    <property type="entry name" value="ApbA"/>
    <property type="match status" value="1"/>
</dbReference>
<dbReference type="SUPFAM" id="SSF51735">
    <property type="entry name" value="NAD(P)-binding Rossmann-fold domains"/>
    <property type="match status" value="1"/>
</dbReference>
<gene>
    <name evidence="6" type="ORF">KDL01_28520</name>
</gene>
<dbReference type="GO" id="GO:0015940">
    <property type="term" value="P:pantothenate biosynthetic process"/>
    <property type="evidence" value="ECO:0007669"/>
    <property type="project" value="InterPro"/>
</dbReference>
<dbReference type="InterPro" id="IPR003710">
    <property type="entry name" value="ApbA"/>
</dbReference>
<dbReference type="InterPro" id="IPR013332">
    <property type="entry name" value="KPR_N"/>
</dbReference>
<evidence type="ECO:0000256" key="3">
    <source>
        <dbReference type="ARBA" id="ARBA00023002"/>
    </source>
</evidence>
<evidence type="ECO:0000256" key="1">
    <source>
        <dbReference type="ARBA" id="ARBA00007870"/>
    </source>
</evidence>